<proteinExistence type="inferred from homology"/>
<dbReference type="OrthoDB" id="9805159at2"/>
<comment type="caution">
    <text evidence="6">The sequence shown here is derived from an EMBL/GenBank/DDBJ whole genome shotgun (WGS) entry which is preliminary data.</text>
</comment>
<sequence length="533" mass="60592">MTCNKRLRRLSTAMLTVPMLTMFASGAMAEQEMNGHKPPISTGSGVFYEIYINSFYDSNGDGHGDLKGITQKLDYLNDGNPRSGKDLQVSGLWLMPLNPSPSYHKYDVSDYYQVDPQYGNLNDFRTLMKEADRKGVKVIMDLVINHSSSEHPWFKEGSVNPQSKYHDYYVWADKNTDLDEKGSWGQQVWHKNPNGEGYFYGTFWSGMPDLNFDNPEVRKEMIKVGKYWLQQGADGFRLDAAMHIFKGQTKEGADKNIAWWNEFRSEMEKVNPNVYLAGEVWDKPETIAPYYGPLHSLFNFDLGGTILNSIKNGQDQGIATFAEKTLKLYKSYNKAALDAPFLSNHDQTRIMSELGGDVRKAKLAASILLTLPGQPFLYYGEEIGMKGEKPDEYLREPMRWYKGDGPGQTTWEEPKYNTGEVSVEAQLRDDDSLLESYRSLIRLREEHEALRSDSLEPIQSGSASVTAFKRTSGKETLYVYHNLSGEPVILQIKDWDKGKWKVVFSTSKDMKAKKGTVVIPAYSSLITKEDRKS</sequence>
<keyword evidence="7" id="KW-1185">Reference proteome</keyword>
<dbReference type="GO" id="GO:0009313">
    <property type="term" value="P:oligosaccharide catabolic process"/>
    <property type="evidence" value="ECO:0007669"/>
    <property type="project" value="TreeGrafter"/>
</dbReference>
<dbReference type="InterPro" id="IPR006047">
    <property type="entry name" value="GH13_cat_dom"/>
</dbReference>
<dbReference type="Pfam" id="PF23915">
    <property type="entry name" value="SusG_C"/>
    <property type="match status" value="1"/>
</dbReference>
<dbReference type="Pfam" id="PF00128">
    <property type="entry name" value="Alpha-amylase"/>
    <property type="match status" value="1"/>
</dbReference>
<dbReference type="PANTHER" id="PTHR10357">
    <property type="entry name" value="ALPHA-AMYLASE FAMILY MEMBER"/>
    <property type="match status" value="1"/>
</dbReference>
<evidence type="ECO:0000256" key="1">
    <source>
        <dbReference type="ARBA" id="ARBA00008061"/>
    </source>
</evidence>
<dbReference type="Gene3D" id="2.60.40.1180">
    <property type="entry name" value="Golgi alpha-mannosidase II"/>
    <property type="match status" value="1"/>
</dbReference>
<reference evidence="6 7" key="1">
    <citation type="submission" date="2014-11" db="EMBL/GenBank/DDBJ databases">
        <title>Draft Genome Sequences of Paenibacillus polymyxa NRRL B-30509 and Paenibacillus terrae NRRL B-30644, Strains from a Poultry Environment that Produce Tridecaptin A and Paenicidins.</title>
        <authorList>
            <person name="van Belkum M.J."/>
            <person name="Lohans C.T."/>
            <person name="Vederas J.C."/>
        </authorList>
    </citation>
    <scope>NUCLEOTIDE SEQUENCE [LARGE SCALE GENOMIC DNA]</scope>
    <source>
        <strain evidence="6 7">NRRL B-30644</strain>
    </source>
</reference>
<dbReference type="InterPro" id="IPR017853">
    <property type="entry name" value="GH"/>
</dbReference>
<evidence type="ECO:0000256" key="2">
    <source>
        <dbReference type="ARBA" id="ARBA00022801"/>
    </source>
</evidence>
<dbReference type="InterPro" id="IPR045857">
    <property type="entry name" value="O16G_dom_2"/>
</dbReference>
<keyword evidence="4" id="KW-0732">Signal</keyword>
<evidence type="ECO:0000313" key="7">
    <source>
        <dbReference type="Proteomes" id="UP000032534"/>
    </source>
</evidence>
<evidence type="ECO:0000256" key="3">
    <source>
        <dbReference type="ARBA" id="ARBA00023295"/>
    </source>
</evidence>
<feature type="signal peptide" evidence="4">
    <location>
        <begin position="1"/>
        <end position="29"/>
    </location>
</feature>
<dbReference type="Gene3D" id="3.20.20.80">
    <property type="entry name" value="Glycosidases"/>
    <property type="match status" value="1"/>
</dbReference>
<feature type="domain" description="Glycosyl hydrolase family 13 catalytic" evidence="5">
    <location>
        <begin position="49"/>
        <end position="444"/>
    </location>
</feature>
<accession>A0A0D7X3I0</accession>
<dbReference type="Proteomes" id="UP000032534">
    <property type="component" value="Unassembled WGS sequence"/>
</dbReference>
<dbReference type="SMART" id="SM00642">
    <property type="entry name" value="Aamy"/>
    <property type="match status" value="1"/>
</dbReference>
<dbReference type="PANTHER" id="PTHR10357:SF179">
    <property type="entry name" value="NEUTRAL AND BASIC AMINO ACID TRANSPORT PROTEIN RBAT"/>
    <property type="match status" value="1"/>
</dbReference>
<dbReference type="SUPFAM" id="SSF51445">
    <property type="entry name" value="(Trans)glycosidases"/>
    <property type="match status" value="1"/>
</dbReference>
<dbReference type="Gene3D" id="3.90.400.10">
    <property type="entry name" value="Oligo-1,6-glucosidase, Domain 2"/>
    <property type="match status" value="1"/>
</dbReference>
<dbReference type="AlphaFoldDB" id="A0A0D7X3I0"/>
<evidence type="ECO:0000256" key="4">
    <source>
        <dbReference type="SAM" id="SignalP"/>
    </source>
</evidence>
<dbReference type="CDD" id="cd11316">
    <property type="entry name" value="AmyAc_bac2_AmyA"/>
    <property type="match status" value="1"/>
</dbReference>
<dbReference type="GO" id="GO:0004556">
    <property type="term" value="F:alpha-amylase activity"/>
    <property type="evidence" value="ECO:0007669"/>
    <property type="project" value="TreeGrafter"/>
</dbReference>
<gene>
    <name evidence="6" type="ORF">QD47_09815</name>
</gene>
<dbReference type="SUPFAM" id="SSF51011">
    <property type="entry name" value="Glycosyl hydrolase domain"/>
    <property type="match status" value="1"/>
</dbReference>
<keyword evidence="2" id="KW-0378">Hydrolase</keyword>
<name>A0A0D7X3I0_9BACL</name>
<evidence type="ECO:0000259" key="5">
    <source>
        <dbReference type="SMART" id="SM00642"/>
    </source>
</evidence>
<dbReference type="InterPro" id="IPR056300">
    <property type="entry name" value="SusG-like_C"/>
</dbReference>
<dbReference type="RefSeq" id="WP_044645964.1">
    <property type="nucleotide sequence ID" value="NZ_JTHP01000015.1"/>
</dbReference>
<dbReference type="InterPro" id="IPR013780">
    <property type="entry name" value="Glyco_hydro_b"/>
</dbReference>
<feature type="chain" id="PRO_5002326024" evidence="4">
    <location>
        <begin position="30"/>
        <end position="533"/>
    </location>
</feature>
<comment type="similarity">
    <text evidence="1">Belongs to the glycosyl hydrolase 13 family.</text>
</comment>
<evidence type="ECO:0000313" key="6">
    <source>
        <dbReference type="EMBL" id="KJD45779.1"/>
    </source>
</evidence>
<dbReference type="PATRIC" id="fig|159743.3.peg.2189"/>
<protein>
    <submittedName>
        <fullName evidence="6">Alpha-amylase</fullName>
    </submittedName>
</protein>
<dbReference type="EMBL" id="JTHP01000015">
    <property type="protein sequence ID" value="KJD45779.1"/>
    <property type="molecule type" value="Genomic_DNA"/>
</dbReference>
<organism evidence="6 7">
    <name type="scientific">Paenibacillus terrae</name>
    <dbReference type="NCBI Taxonomy" id="159743"/>
    <lineage>
        <taxon>Bacteria</taxon>
        <taxon>Bacillati</taxon>
        <taxon>Bacillota</taxon>
        <taxon>Bacilli</taxon>
        <taxon>Bacillales</taxon>
        <taxon>Paenibacillaceae</taxon>
        <taxon>Paenibacillus</taxon>
    </lineage>
</organism>
<keyword evidence="3" id="KW-0326">Glycosidase</keyword>